<dbReference type="Proteomes" id="UP000676336">
    <property type="component" value="Unassembled WGS sequence"/>
</dbReference>
<dbReference type="InterPro" id="IPR016024">
    <property type="entry name" value="ARM-type_fold"/>
</dbReference>
<dbReference type="GO" id="GO:0005829">
    <property type="term" value="C:cytosol"/>
    <property type="evidence" value="ECO:0007669"/>
    <property type="project" value="TreeGrafter"/>
</dbReference>
<accession>A0A8S2LHS8</accession>
<feature type="region of interest" description="Disordered" evidence="1">
    <location>
        <begin position="771"/>
        <end position="801"/>
    </location>
</feature>
<dbReference type="Gene3D" id="2.60.120.200">
    <property type="match status" value="1"/>
</dbReference>
<dbReference type="PANTHER" id="PTHR13743:SF162">
    <property type="entry name" value="NEUROBEACHIN"/>
    <property type="match status" value="1"/>
</dbReference>
<comment type="caution">
    <text evidence="3">The sequence shown here is derived from an EMBL/GenBank/DDBJ whole genome shotgun (WGS) entry which is preliminary data.</text>
</comment>
<dbReference type="GO" id="GO:0016020">
    <property type="term" value="C:membrane"/>
    <property type="evidence" value="ECO:0007669"/>
    <property type="project" value="TreeGrafter"/>
</dbReference>
<dbReference type="Pfam" id="PF13385">
    <property type="entry name" value="Laminin_G_3"/>
    <property type="match status" value="1"/>
</dbReference>
<dbReference type="InterPro" id="IPR050865">
    <property type="entry name" value="BEACH_Domain"/>
</dbReference>
<feature type="domain" description="DUF4704" evidence="2">
    <location>
        <begin position="417"/>
        <end position="752"/>
    </location>
</feature>
<evidence type="ECO:0000313" key="3">
    <source>
        <dbReference type="EMBL" id="CAF3907510.1"/>
    </source>
</evidence>
<dbReference type="PANTHER" id="PTHR13743">
    <property type="entry name" value="BEIGE/BEACH-RELATED"/>
    <property type="match status" value="1"/>
</dbReference>
<protein>
    <recommendedName>
        <fullName evidence="2">DUF4704 domain-containing protein</fullName>
    </recommendedName>
</protein>
<sequence>MRKSERNLLASIDAQIYGIALELLNRIDDDVVADLLVDILTVLTSLTINVNELKILLHYLKTENRIWKKHAVKLLNIFKNLPYRYGPDEFFNFPGRNGSGIVLPPIKLWPYQNGFTISTWFCIDPVANGVIEKEKPYLYWFCNSKGHGYTAHFVGNCLVISYSKLKEKTFQHCIQFEFKPREWYMITFTHLYQRWSKSSIHCYINGQLVSNTFFPWSIESADLFDKCYIGCTPDRNDLTSFSGQLSTFYLFSTYLEPSIVQGLYKLGPAYKSQFKFENESAHVLNDSQRRAMYDGKLMNSIVFNYNPVACEEKLVLQAAPKTNVSYFVHTAHAQMLSNVRSVITYSIYSTLHSVGGIQVFFPLFGQLDHQQTDGSINYNVCSILLSTLCELIERSYTIQHQMLNSKGFLAIGYHLEKVQMRLYTYLATEFVAYSEIYHLLQPISEIIQTLHTIKYFYWVVDPSHRSGFKPKGSDGHRPTREQVIEMRRYMLLYLKQLVISSSGTQEEELQAILNYLHTVHEDDNLVDVLDTTVNLMSEYPRAMVPAFDRRQGLKTVFKLLASSSEITRLQALKLLGFFLQRSTVKRKTDAMQPHNLFSLLADRLLLHPNSFTMATYNVLFEILVEKVSGLLVEKRTSEITPDWKIENPAMIKVIATLLRHASDNIHQYDIKLRFLDDLILLASASRDNRRTILQMSVWQDYLFGLAYVYPTQEIQIEITDRVFDLLKILLHHAIKFEYGGWRVWIDTLSILHGRITKEDYYRKVNQMVENMKDNDEDESRTPTGSQSPVDEQSISTPTSKDTTKLITESINNPDNQIFCANVVHIISQMADVLCNASGGLLPLLASATSASHEIELLEYTEGLSPKDALRVLKRVMGLSDLFILGSTANFSELEQEKSMPSGGILRQCLRLTMTTAVRNCMECRFQKFDSSKLPTLSPSAAKGAHKDPLETILELTYLMNTSEAENESEDENDDISLLIASFIKNPESVLQELDIQRLRAIIYRDVVRQDRTKSNKGVVVVVDDTKQSQFLALAIVYFASVLMVSRYRDIIETNQTNLSRQTSTISATPSSRQVSTSDVTVDTNSLNDSTTINDTNHVSVLLIKLYFV</sequence>
<evidence type="ECO:0000313" key="4">
    <source>
        <dbReference type="Proteomes" id="UP000676336"/>
    </source>
</evidence>
<name>A0A8S2LHS8_9BILA</name>
<dbReference type="InterPro" id="IPR031570">
    <property type="entry name" value="NBEA/BDCP_DUF4704"/>
</dbReference>
<dbReference type="Pfam" id="PF15787">
    <property type="entry name" value="DUF4704"/>
    <property type="match status" value="1"/>
</dbReference>
<dbReference type="SUPFAM" id="SSF49899">
    <property type="entry name" value="Concanavalin A-like lectins/glucanases"/>
    <property type="match status" value="1"/>
</dbReference>
<feature type="compositionally biased region" description="Polar residues" evidence="1">
    <location>
        <begin position="781"/>
        <end position="801"/>
    </location>
</feature>
<dbReference type="GO" id="GO:0008104">
    <property type="term" value="P:intracellular protein localization"/>
    <property type="evidence" value="ECO:0007669"/>
    <property type="project" value="TreeGrafter"/>
</dbReference>
<organism evidence="3 4">
    <name type="scientific">Rotaria magnacalcarata</name>
    <dbReference type="NCBI Taxonomy" id="392030"/>
    <lineage>
        <taxon>Eukaryota</taxon>
        <taxon>Metazoa</taxon>
        <taxon>Spiralia</taxon>
        <taxon>Gnathifera</taxon>
        <taxon>Rotifera</taxon>
        <taxon>Eurotatoria</taxon>
        <taxon>Bdelloidea</taxon>
        <taxon>Philodinida</taxon>
        <taxon>Philodinidae</taxon>
        <taxon>Rotaria</taxon>
    </lineage>
</organism>
<evidence type="ECO:0000259" key="2">
    <source>
        <dbReference type="Pfam" id="PF15787"/>
    </source>
</evidence>
<dbReference type="GO" id="GO:0019901">
    <property type="term" value="F:protein kinase binding"/>
    <property type="evidence" value="ECO:0007669"/>
    <property type="project" value="TreeGrafter"/>
</dbReference>
<reference evidence="3" key="1">
    <citation type="submission" date="2021-02" db="EMBL/GenBank/DDBJ databases">
        <authorList>
            <person name="Nowell W R."/>
        </authorList>
    </citation>
    <scope>NUCLEOTIDE SEQUENCE</scope>
</reference>
<dbReference type="SUPFAM" id="SSF48371">
    <property type="entry name" value="ARM repeat"/>
    <property type="match status" value="1"/>
</dbReference>
<evidence type="ECO:0000256" key="1">
    <source>
        <dbReference type="SAM" id="MobiDB-lite"/>
    </source>
</evidence>
<gene>
    <name evidence="3" type="ORF">SMN809_LOCUS6971</name>
</gene>
<dbReference type="EMBL" id="CAJOBI010001956">
    <property type="protein sequence ID" value="CAF3907510.1"/>
    <property type="molecule type" value="Genomic_DNA"/>
</dbReference>
<dbReference type="InterPro" id="IPR013320">
    <property type="entry name" value="ConA-like_dom_sf"/>
</dbReference>
<proteinExistence type="predicted"/>
<dbReference type="AlphaFoldDB" id="A0A8S2LHS8"/>